<dbReference type="GO" id="GO:0006508">
    <property type="term" value="P:proteolysis"/>
    <property type="evidence" value="ECO:0007669"/>
    <property type="project" value="InterPro"/>
</dbReference>
<evidence type="ECO:0000256" key="1">
    <source>
        <dbReference type="ARBA" id="ARBA00004123"/>
    </source>
</evidence>
<feature type="compositionally biased region" description="Acidic residues" evidence="14">
    <location>
        <begin position="1109"/>
        <end position="1121"/>
    </location>
</feature>
<dbReference type="InterPro" id="IPR007083">
    <property type="entry name" value="RNA_pol_Rpb1_4"/>
</dbReference>
<dbReference type="PANTHER" id="PTHR19376:SF11">
    <property type="entry name" value="DNA-DIRECTED RNA POLYMERASE I SUBUNIT RPA1"/>
    <property type="match status" value="1"/>
</dbReference>
<feature type="region of interest" description="Disordered" evidence="14">
    <location>
        <begin position="1093"/>
        <end position="1140"/>
    </location>
</feature>
<dbReference type="SUPFAM" id="SSF49785">
    <property type="entry name" value="Galactose-binding domain-like"/>
    <property type="match status" value="1"/>
</dbReference>
<comment type="function">
    <text evidence="13">DNA-dependent RNA polymerase catalyzes the transcription of DNA into RNA using the four ribonucleoside triphosphates as substrates.</text>
</comment>
<dbReference type="Pfam" id="PF07738">
    <property type="entry name" value="Sad1_UNC"/>
    <property type="match status" value="1"/>
</dbReference>
<dbReference type="Gene3D" id="3.30.70.2850">
    <property type="match status" value="1"/>
</dbReference>
<dbReference type="GO" id="GO:0003899">
    <property type="term" value="F:DNA-directed RNA polymerase activity"/>
    <property type="evidence" value="ECO:0007669"/>
    <property type="project" value="UniProtKB-EC"/>
</dbReference>
<keyword evidence="5 13" id="KW-0548">Nucleotidyltransferase</keyword>
<evidence type="ECO:0000259" key="15">
    <source>
        <dbReference type="PROSITE" id="PS50181"/>
    </source>
</evidence>
<dbReference type="GO" id="GO:0004198">
    <property type="term" value="F:calcium-dependent cysteine-type endopeptidase activity"/>
    <property type="evidence" value="ECO:0007669"/>
    <property type="project" value="InterPro"/>
</dbReference>
<dbReference type="SMART" id="SM00663">
    <property type="entry name" value="RPOLA_N"/>
    <property type="match status" value="1"/>
</dbReference>
<feature type="compositionally biased region" description="Basic and acidic residues" evidence="14">
    <location>
        <begin position="2280"/>
        <end position="2291"/>
    </location>
</feature>
<evidence type="ECO:0000313" key="18">
    <source>
        <dbReference type="EMBL" id="TIB38379.1"/>
    </source>
</evidence>
<dbReference type="InterPro" id="IPR045867">
    <property type="entry name" value="DNA-dir_RpoC_beta_prime"/>
</dbReference>
<dbReference type="InterPro" id="IPR006592">
    <property type="entry name" value="RNA_pol_N"/>
</dbReference>
<feature type="compositionally biased region" description="Pro residues" evidence="14">
    <location>
        <begin position="2802"/>
        <end position="2817"/>
    </location>
</feature>
<evidence type="ECO:0000313" key="19">
    <source>
        <dbReference type="Proteomes" id="UP000310689"/>
    </source>
</evidence>
<dbReference type="InterPro" id="IPR038765">
    <property type="entry name" value="Papain-like_cys_pep_sf"/>
</dbReference>
<feature type="domain" description="SUN" evidence="17">
    <location>
        <begin position="2568"/>
        <end position="2734"/>
    </location>
</feature>
<evidence type="ECO:0000256" key="8">
    <source>
        <dbReference type="ARBA" id="ARBA00022842"/>
    </source>
</evidence>
<dbReference type="PANTHER" id="PTHR19376">
    <property type="entry name" value="DNA-DIRECTED RNA POLYMERASE"/>
    <property type="match status" value="1"/>
</dbReference>
<dbReference type="InterPro" id="IPR012919">
    <property type="entry name" value="SUN_dom"/>
</dbReference>
<dbReference type="SUPFAM" id="SSF49758">
    <property type="entry name" value="Calpain large subunit, middle domain (domain III)"/>
    <property type="match status" value="1"/>
</dbReference>
<evidence type="ECO:0000256" key="2">
    <source>
        <dbReference type="ARBA" id="ARBA00006460"/>
    </source>
</evidence>
<dbReference type="InterPro" id="IPR047107">
    <property type="entry name" value="DNA-dir_RNA_pol1_lsu_C"/>
</dbReference>
<dbReference type="Proteomes" id="UP000310689">
    <property type="component" value="Unassembled WGS sequence"/>
</dbReference>
<dbReference type="Gene3D" id="1.10.357.120">
    <property type="match status" value="1"/>
</dbReference>
<dbReference type="InterPro" id="IPR001300">
    <property type="entry name" value="Peptidase_C2_calpain_cat"/>
</dbReference>
<protein>
    <recommendedName>
        <fullName evidence="13">DNA-directed RNA polymerase subunit</fullName>
        <ecNumber evidence="13">2.7.7.6</ecNumber>
    </recommendedName>
</protein>
<proteinExistence type="inferred from homology"/>
<dbReference type="GO" id="GO:0005736">
    <property type="term" value="C:RNA polymerase I complex"/>
    <property type="evidence" value="ECO:0007669"/>
    <property type="project" value="TreeGrafter"/>
</dbReference>
<dbReference type="SMART" id="SM00230">
    <property type="entry name" value="CysPc"/>
    <property type="match status" value="1"/>
</dbReference>
<dbReference type="CDD" id="cd01435">
    <property type="entry name" value="RNAP_I_RPA1_N"/>
    <property type="match status" value="1"/>
</dbReference>
<dbReference type="FunFam" id="1.10.274.100:FF:000006">
    <property type="entry name" value="DNA-directed RNA polymerase subunit"/>
    <property type="match status" value="1"/>
</dbReference>
<evidence type="ECO:0000256" key="5">
    <source>
        <dbReference type="ARBA" id="ARBA00022695"/>
    </source>
</evidence>
<keyword evidence="6" id="KW-0479">Metal-binding</keyword>
<dbReference type="Pfam" id="PF04983">
    <property type="entry name" value="RNA_pol_Rpb1_3"/>
    <property type="match status" value="1"/>
</dbReference>
<keyword evidence="7" id="KW-0862">Zinc</keyword>
<evidence type="ECO:0000256" key="6">
    <source>
        <dbReference type="ARBA" id="ARBA00022723"/>
    </source>
</evidence>
<comment type="caution">
    <text evidence="18">The sequence shown here is derived from an EMBL/GenBank/DDBJ whole genome shotgun (WGS) entry which is preliminary data.</text>
</comment>
<accession>A0A4T0J6I9</accession>
<dbReference type="Gene3D" id="1.10.132.30">
    <property type="match status" value="1"/>
</dbReference>
<comment type="subcellular location">
    <subcellularLocation>
        <location evidence="1">Nucleus</location>
    </subcellularLocation>
</comment>
<feature type="compositionally biased region" description="Polar residues" evidence="14">
    <location>
        <begin position="1094"/>
        <end position="1104"/>
    </location>
</feature>
<dbReference type="Pfam" id="PF00648">
    <property type="entry name" value="Peptidase_C2"/>
    <property type="match status" value="1"/>
</dbReference>
<keyword evidence="8" id="KW-0460">Magnesium</keyword>
<dbReference type="Gene3D" id="1.20.58.80">
    <property type="entry name" value="Phosphotransferase system, lactose/cellobiose-type IIA subunit"/>
    <property type="match status" value="1"/>
</dbReference>
<evidence type="ECO:0000256" key="10">
    <source>
        <dbReference type="ARBA" id="ARBA00023242"/>
    </source>
</evidence>
<dbReference type="FunFam" id="4.10.860.120:FF:000006">
    <property type="entry name" value="DNA-directed RNA polymerase subunit"/>
    <property type="match status" value="1"/>
</dbReference>
<feature type="domain" description="Calpain catalytic" evidence="16">
    <location>
        <begin position="154"/>
        <end position="411"/>
    </location>
</feature>
<evidence type="ECO:0000256" key="7">
    <source>
        <dbReference type="ARBA" id="ARBA00022833"/>
    </source>
</evidence>
<dbReference type="Gene3D" id="4.10.860.120">
    <property type="entry name" value="RNA polymerase II, clamp domain"/>
    <property type="match status" value="1"/>
</dbReference>
<dbReference type="FunFam" id="2.40.40.20:FF:000019">
    <property type="entry name" value="DNA-directed RNA polymerase II subunit RPB1"/>
    <property type="match status" value="1"/>
</dbReference>
<dbReference type="GO" id="GO:0006351">
    <property type="term" value="P:DNA-templated transcription"/>
    <property type="evidence" value="ECO:0007669"/>
    <property type="project" value="InterPro"/>
</dbReference>
<dbReference type="Gene3D" id="2.40.40.20">
    <property type="match status" value="1"/>
</dbReference>
<evidence type="ECO:0000259" key="16">
    <source>
        <dbReference type="PROSITE" id="PS50203"/>
    </source>
</evidence>
<comment type="similarity">
    <text evidence="2 13">Belongs to the RNA polymerase beta' chain family.</text>
</comment>
<dbReference type="InterPro" id="IPR007081">
    <property type="entry name" value="RNA_pol_Rpb1_5"/>
</dbReference>
<dbReference type="EMBL" id="SPOI01000063">
    <property type="protein sequence ID" value="TIB38379.1"/>
    <property type="molecule type" value="Genomic_DNA"/>
</dbReference>
<feature type="compositionally biased region" description="Basic and acidic residues" evidence="14">
    <location>
        <begin position="2263"/>
        <end position="2272"/>
    </location>
</feature>
<dbReference type="Gene3D" id="1.10.274.100">
    <property type="entry name" value="RNA polymerase Rpb1, domain 3"/>
    <property type="match status" value="1"/>
</dbReference>
<dbReference type="Gene3D" id="6.10.250.2940">
    <property type="match status" value="1"/>
</dbReference>
<dbReference type="SUPFAM" id="SSF64484">
    <property type="entry name" value="beta and beta-prime subunits of DNA dependent RNA-polymerase"/>
    <property type="match status" value="1"/>
</dbReference>
<dbReference type="Gene3D" id="2.60.120.260">
    <property type="entry name" value="Galactose-binding domain-like"/>
    <property type="match status" value="1"/>
</dbReference>
<dbReference type="EC" id="2.7.7.6" evidence="13"/>
<dbReference type="Pfam" id="PF04998">
    <property type="entry name" value="RNA_pol_Rpb1_5"/>
    <property type="match status" value="1"/>
</dbReference>
<dbReference type="InterPro" id="IPR042102">
    <property type="entry name" value="RNA_pol_Rpb1_3_sf"/>
</dbReference>
<feature type="compositionally biased region" description="Basic and acidic residues" evidence="14">
    <location>
        <begin position="2305"/>
        <end position="2316"/>
    </location>
</feature>
<dbReference type="Pfam" id="PF04997">
    <property type="entry name" value="RNA_pol_Rpb1_1"/>
    <property type="match status" value="1"/>
</dbReference>
<dbReference type="InterPro" id="IPR038120">
    <property type="entry name" value="Rpb1_funnel_sf"/>
</dbReference>
<dbReference type="InterPro" id="IPR007066">
    <property type="entry name" value="RNA_pol_Rpb1_3"/>
</dbReference>
<dbReference type="Gene3D" id="3.30.1490.180">
    <property type="entry name" value="RNA polymerase ii"/>
    <property type="match status" value="1"/>
</dbReference>
<feature type="region of interest" description="Disordered" evidence="14">
    <location>
        <begin position="2797"/>
        <end position="2856"/>
    </location>
</feature>
<dbReference type="InterPro" id="IPR015699">
    <property type="entry name" value="DNA-dir_RNA_pol1_lsu_N"/>
</dbReference>
<dbReference type="FunFam" id="3.30.1490.180:FF:000003">
    <property type="entry name" value="DNA-directed RNA polymerase subunit"/>
    <property type="match status" value="1"/>
</dbReference>
<comment type="catalytic activity">
    <reaction evidence="11 13">
        <text>RNA(n) + a ribonucleoside 5'-triphosphate = RNA(n+1) + diphosphate</text>
        <dbReference type="Rhea" id="RHEA:21248"/>
        <dbReference type="Rhea" id="RHEA-COMP:14527"/>
        <dbReference type="Rhea" id="RHEA-COMP:17342"/>
        <dbReference type="ChEBI" id="CHEBI:33019"/>
        <dbReference type="ChEBI" id="CHEBI:61557"/>
        <dbReference type="ChEBI" id="CHEBI:140395"/>
        <dbReference type="EC" id="2.7.7.6"/>
    </reaction>
</comment>
<evidence type="ECO:0000256" key="11">
    <source>
        <dbReference type="ARBA" id="ARBA00048552"/>
    </source>
</evidence>
<evidence type="ECO:0000256" key="9">
    <source>
        <dbReference type="ARBA" id="ARBA00023163"/>
    </source>
</evidence>
<keyword evidence="3 13" id="KW-0240">DNA-directed RNA polymerase</keyword>
<feature type="region of interest" description="Disordered" evidence="14">
    <location>
        <begin position="2236"/>
        <end position="2343"/>
    </location>
</feature>
<dbReference type="InterPro" id="IPR044893">
    <property type="entry name" value="RNA_pol_Rpb1_clamp_domain"/>
</dbReference>
<dbReference type="PROSITE" id="PS51469">
    <property type="entry name" value="SUN"/>
    <property type="match status" value="1"/>
</dbReference>
<comment type="caution">
    <text evidence="12">Lacks conserved residue(s) required for the propagation of feature annotation.</text>
</comment>
<gene>
    <name evidence="18" type="ORF">E3P86_01663</name>
</gene>
<dbReference type="Gene3D" id="2.60.120.380">
    <property type="match status" value="1"/>
</dbReference>
<dbReference type="PROSITE" id="PS50203">
    <property type="entry name" value="CALPAIN_CAT"/>
    <property type="match status" value="1"/>
</dbReference>
<evidence type="ECO:0000256" key="14">
    <source>
        <dbReference type="SAM" id="MobiDB-lite"/>
    </source>
</evidence>
<dbReference type="Pfam" id="PF00623">
    <property type="entry name" value="RNA_pol_Rpb1_2"/>
    <property type="match status" value="1"/>
</dbReference>
<evidence type="ECO:0000256" key="12">
    <source>
        <dbReference type="PROSITE-ProRule" id="PRU00239"/>
    </source>
</evidence>
<evidence type="ECO:0000256" key="3">
    <source>
        <dbReference type="ARBA" id="ARBA00022478"/>
    </source>
</evidence>
<name>A0A4T0J6I9_WALIC</name>
<evidence type="ECO:0000256" key="4">
    <source>
        <dbReference type="ARBA" id="ARBA00022679"/>
    </source>
</evidence>
<dbReference type="InterPro" id="IPR000722">
    <property type="entry name" value="RNA_pol_asu"/>
</dbReference>
<evidence type="ECO:0000259" key="17">
    <source>
        <dbReference type="PROSITE" id="PS51469"/>
    </source>
</evidence>
<dbReference type="InterPro" id="IPR001810">
    <property type="entry name" value="F-box_dom"/>
</dbReference>
<sequence>MTNDDDRADKRFRDAIQLERDGKYTEAFSEYVNTAQLYLELRRRCPSPAIVSTESTKPIDTITTKYRLVLERAERTKELCKSANPVNQPHSAVINGRVYPQWRGSNGANHNTAPLPLPALSTAQLRRGATYQRIAHTDAAIYTIYTPDTPTHTTHITQHDISDCSVVASLSACHSHNGRFGGCLGVSALHPHNEHGLPRVSDEGVYEIRFYLNGAWRCVAVDDRLPQTPQGDLVAVEVVADAAAQGIAHPVAAVRTQIWPALLEKAIMSLWGTYEFSGSDSSTDLQMITGWIPEQIKFNSSLFKQEKTWRRVLDGSNSGICLLTLGSKSRSADMTQSLLDQGFVENHAYAVSRVAEEGDRRVVIVDGQWQTRDRDYDYAHTHNHIRNQTQSLSLDWEYLTEHFDTLYLSWDPDIFAHSATTSFTIATETETETETEAGKRSNPLEKYPRFTVQGGVGEVWVLLTRHIGRSESSQLGDNGDRSDKTVYSALHTSRHSTSAQNMYTTDRPSDIVQDASHTNSINTLSKQIVKRGMDIGVVVSQLVDDDCNYKYNYTLTAYASSPLRIANVSDLRAYGYSRRVSGAWTVRTAGGHSSTLSFGVNPMYVMRIGKCAGGDGCTLRLVLESDRDIAVNVKVVWGTERVFELKGIHIAGDSGVYTHKLAVMERDQVLSGREYTVVVSAFEAGQLASFTLFADCSAPISLSPLAQEGSGLFAAPDTCGVVDRPCSDYKLDLPRKSRVRLRIEASSQVEMEVEGVSWCGRIFDSLLDSGIHVVTITGVGGKEQPYKVKMWTEMDRVYKPSSSKHSHHHQINRGMDIAHPISSKPKSVSFGFLTTDEIKKISVKQIVNPNLLDNTGRPTAGGLYDPALGPSDRGDICATCGLSSFNCPGHFGHIELPTVNYHPLFFNHCFNILRGVCLYCHKFKLDPAVVARYVAKLALLDYGLLDEAEQVDLIKRGFTDADDEESATKLSKKALKALEKDRELDAYKDRVNSWVRFNIHKAHQSGKTRDEYKSGLVYQTRKRLFHQLFKQMYRKKCDNCSAYAHAFRKEGTIKIIEYSLTPKQEAHHSALNLSRPDVLKEQAAVDKNARDALNEQSAAHTQNASSSDGSDDDSSESEGEGDDTHSNPPHSNQDQNNNLDADADEEDDIAALKANNKANAAALKRSERVMPASEVQSHLHRLFQNEKPLVSIIFSRHGPFPTSEAMADIFFMSAIPVPPTRFRPAARMGDALMEHPQNELLGAVLQTSLRIRDYNNEMSALNDKEYAQTMANNSSLGADGVKIIRDRTYQRLLEELITLQHGVNSFIDSSKNPARLPQGREPTPGVKQVLEKKEGLFRKHMMGKRVNHAARSVISPDVNIETSEIGVPPVFAKTLTYPEPVTAFNVSYLRKLVINGPKNYPGASMIQYEDGRMESLEKKSQEQRTAIANQLLTPSNRPDNQNKMTTRTTSINKKVFRHLRDGDLLLLNRQPTLHKPSMMAHKAKVLHGERTIRMHYANCKSYNADFDGDEMNMHFAQSAIAKAEMKFIANNDSQYLVPTSGKPLRGLIQDHVVAGSWMTMKSTFFSRDEYQQLLYGALRPENDYTGGGRVHLLPPAIWKPKPLWTGKQIISTILQNITPANARGLNLESESKVKAEYLPAWGSNENKVVILDGVVCSGIIDSSQFGTSSYGLVHSVFELYGSDIAGKLLSILSRLFTKYLQHRGFTCRMDDLILTDDGNKDRDNILQSTKGYGFEAAIDSIGLTKEQSEGSEGKRNVLMRLEEVLRDDDKLAMMDQASTSKNEQIKSQILKKTLPNGLWRHFPSNHFQAMVLTGSKGSAVNASQISCLLGQQSLEGRRVPVMVSGKTLPCFKPFETDMRAGGFVAQRFLTGIRPQEYYFHCMAGREGLIDTAVKTARSGYLQRCLIKHLEGIKVHYDHTVRDSDNSVIQFQYGEDALDVTKQVYLNKYNFAVKNYDSMMRKYNPKALIGKVDEETADTHMKKALKKPYKYAPALSEFSPSVYLGSTSEKFAKALEEYAENNPDGLLVPQSSKKSKVTDAEIEILTKKLKQQGGAIAKPKQFKNLLKTVYARSLVEPGEAVGLLASQGVGEPSTQMTLNTFHFAGHGAANVTLGIPRLREIVMTASAQIRTPVMKLPVYEHITEDEMKVFCKNLNKLTLAECVDDVRVIESLSSKTPENGFSRRKTYNVHLKLYDPAEYSKEYNVEPIDISYAIRRFSAILDKEITIELRKVTREQTGSAANIGRGQKLREKPGENENNEDEDAPVRETQKGDDEVDEGDAESRKRSEKTKEITSYSDEGESDEEENKKDNEDHVGDSDNESDIQDDSERQRKHSKQLGEKLSQLEDKIVQTSHYMTKLECDREGGYVDFELEFSSKALKMLLVGIIEKACRKTVVREVRGISRAILLDKEKNKDGSTKKQRSIQTEGANLMGIRGFGQDFIDLNQLYCNDIDAIRRTYGVEAARASIINEVAGIFQVYGIGVDFRHLALLADYMTYDGGYKPFNRTGLSGSPSPLLRASFETTASIIAEAALYANDTIFDVEPRIEPGSELATQVNNFDIEILSEINNLDFIPTSTPAPLPIPTSPLKDRFNHASSDCAAVILQSTPNSSGASAILSEKKDRYMLTPCNTSKRWVITELCNEIRIDTIVLANYEFFSGAFKKFRVSVSRSWPVSEEGWLPVGEFRARNVRGVQTFQLPRPTPDFYRYLRIDFLDHYGNEYYCPLSLLRVYGVDQMEAFRLEEDVESTNKVNEETPAVFHDDFQDLHKFLESSQFQDDIYASPEEIEAFERTLYQEDSYSPADPAPVPPVQPAPPAQPAQPVKNGNETENGEFESTRSSSPQYQQPQRTPSQVNAGESIYRTINKRLATLEAQSQMLSRALKDSRLAQRGLSGKVESLALRNEVRLAETIKVLDQSHKETQDERDRLKYAQASLTLLKVMVGKRLSIAQIVILLAVTGYIASHANAEKYITTSGMFTQSTKMFTYSKHTKDTKLDTLTKHQKLSFEYLPTEVQKNVLVDVDLMTLKMVSLVNKSLRNLVADVLFAYVSVDSNTSEMQPGQSYFRLTRGSVRHLHLAYPKTLVDSNVTKRCLPISQMTKLNSLHINLREMLYELELAAAEEVREKELAYGKHNLIDYIPQSNSVKELTLVVNSLNDFHFHKFSIQQLISKFAHPLTLVIVKDIENEIDRYVLMDFTQPFQFAKVIMCELRSSVVFLKTAFEEVGGSGVLFEVSFMRGLEILRKTYYSTAFVVNE</sequence>
<dbReference type="InterPro" id="IPR007080">
    <property type="entry name" value="RNA_pol_Rpb1_1"/>
</dbReference>
<evidence type="ECO:0000256" key="13">
    <source>
        <dbReference type="RuleBase" id="RU004279"/>
    </source>
</evidence>
<reference evidence="18 19" key="1">
    <citation type="submission" date="2019-03" db="EMBL/GenBank/DDBJ databases">
        <title>Sequencing 23 genomes of Wallemia ichthyophaga.</title>
        <authorList>
            <person name="Gostincar C."/>
        </authorList>
    </citation>
    <scope>NUCLEOTIDE SEQUENCE [LARGE SCALE GENOMIC DNA]</scope>
    <source>
        <strain evidence="18 19">EXF-6200</strain>
    </source>
</reference>
<organism evidence="18 19">
    <name type="scientific">Wallemia ichthyophaga</name>
    <dbReference type="NCBI Taxonomy" id="245174"/>
    <lineage>
        <taxon>Eukaryota</taxon>
        <taxon>Fungi</taxon>
        <taxon>Dikarya</taxon>
        <taxon>Basidiomycota</taxon>
        <taxon>Wallemiomycotina</taxon>
        <taxon>Wallemiomycetes</taxon>
        <taxon>Wallemiales</taxon>
        <taxon>Wallemiaceae</taxon>
        <taxon>Wallemia</taxon>
    </lineage>
</organism>
<feature type="compositionally biased region" description="Low complexity" evidence="14">
    <location>
        <begin position="2835"/>
        <end position="2851"/>
    </location>
</feature>
<dbReference type="GO" id="GO:0003677">
    <property type="term" value="F:DNA binding"/>
    <property type="evidence" value="ECO:0007669"/>
    <property type="project" value="InterPro"/>
</dbReference>
<dbReference type="InterPro" id="IPR008979">
    <property type="entry name" value="Galactose-bd-like_sf"/>
</dbReference>
<dbReference type="CDD" id="cd02735">
    <property type="entry name" value="RNAP_I_Rpa1_C"/>
    <property type="match status" value="1"/>
</dbReference>
<dbReference type="SUPFAM" id="SSF54001">
    <property type="entry name" value="Cysteine proteinases"/>
    <property type="match status" value="1"/>
</dbReference>
<dbReference type="PROSITE" id="PS50181">
    <property type="entry name" value="FBOX"/>
    <property type="match status" value="1"/>
</dbReference>
<dbReference type="Pfam" id="PF05000">
    <property type="entry name" value="RNA_pol_Rpb1_4"/>
    <property type="match status" value="1"/>
</dbReference>
<keyword evidence="10" id="KW-0539">Nucleus</keyword>
<keyword evidence="9 13" id="KW-0804">Transcription</keyword>
<dbReference type="GO" id="GO:0046872">
    <property type="term" value="F:metal ion binding"/>
    <property type="evidence" value="ECO:0007669"/>
    <property type="project" value="UniProtKB-KW"/>
</dbReference>
<dbReference type="InterPro" id="IPR036213">
    <property type="entry name" value="Calpain_III_sf"/>
</dbReference>
<feature type="domain" description="F-box" evidence="15">
    <location>
        <begin position="3001"/>
        <end position="3048"/>
    </location>
</feature>
<keyword evidence="4 13" id="KW-0808">Transferase</keyword>